<feature type="transmembrane region" description="Helical" evidence="2">
    <location>
        <begin position="87"/>
        <end position="106"/>
    </location>
</feature>
<feature type="transmembrane region" description="Helical" evidence="2">
    <location>
        <begin position="112"/>
        <end position="133"/>
    </location>
</feature>
<proteinExistence type="predicted"/>
<keyword evidence="2" id="KW-1133">Transmembrane helix</keyword>
<evidence type="ECO:0000313" key="3">
    <source>
        <dbReference type="EMBL" id="ARF08797.1"/>
    </source>
</evidence>
<keyword evidence="2" id="KW-0812">Transmembrane</keyword>
<feature type="compositionally biased region" description="Basic and acidic residues" evidence="1">
    <location>
        <begin position="164"/>
        <end position="182"/>
    </location>
</feature>
<feature type="region of interest" description="Disordered" evidence="1">
    <location>
        <begin position="161"/>
        <end position="219"/>
    </location>
</feature>
<reference evidence="3" key="1">
    <citation type="journal article" date="2017" name="Science">
        <title>Giant viruses with an expanded complement of translation system components.</title>
        <authorList>
            <person name="Schulz F."/>
            <person name="Yutin N."/>
            <person name="Ivanova N.N."/>
            <person name="Ortega D.R."/>
            <person name="Lee T.K."/>
            <person name="Vierheilig J."/>
            <person name="Daims H."/>
            <person name="Horn M."/>
            <person name="Wagner M."/>
            <person name="Jensen G.J."/>
            <person name="Kyrpides N.C."/>
            <person name="Koonin E.V."/>
            <person name="Woyke T."/>
        </authorList>
    </citation>
    <scope>NUCLEOTIDE SEQUENCE</scope>
    <source>
        <strain evidence="3">CTV1</strain>
    </source>
</reference>
<accession>A0A1V0SAQ7</accession>
<evidence type="ECO:0000256" key="2">
    <source>
        <dbReference type="SAM" id="Phobius"/>
    </source>
</evidence>
<dbReference type="EMBL" id="KY684083">
    <property type="protein sequence ID" value="ARF08797.1"/>
    <property type="molecule type" value="Genomic_DNA"/>
</dbReference>
<gene>
    <name evidence="3" type="ORF">Catovirus_1_847</name>
</gene>
<evidence type="ECO:0000256" key="1">
    <source>
        <dbReference type="SAM" id="MobiDB-lite"/>
    </source>
</evidence>
<organism evidence="3">
    <name type="scientific">Catovirus CTV1</name>
    <dbReference type="NCBI Taxonomy" id="1977631"/>
    <lineage>
        <taxon>Viruses</taxon>
        <taxon>Varidnaviria</taxon>
        <taxon>Bamfordvirae</taxon>
        <taxon>Nucleocytoviricota</taxon>
        <taxon>Megaviricetes</taxon>
        <taxon>Imitervirales</taxon>
        <taxon>Mimiviridae</taxon>
        <taxon>Klosneuvirinae</taxon>
        <taxon>Catovirus</taxon>
    </lineage>
</organism>
<sequence>MGQKQVKLDNVNNNNDAEKIHNQKVEMDENFTNNLPNNINEVSTTESTQVKSKRLRQFIIKNIVQPTFVADLVDTLKWRYRWRKIGNFLYILSKLLTLVGAIVAFTETYFKVIYLALASGIITLLGVLILQLGDYAQKESKRKTNETNEILRMLDISGVPELDDPVKETKTMNTEIKPDKQNETNNNKQNNDSNDPVKPSEITETIVPIDNNDNKKIEL</sequence>
<feature type="compositionally biased region" description="Low complexity" evidence="1">
    <location>
        <begin position="183"/>
        <end position="194"/>
    </location>
</feature>
<name>A0A1V0SAQ7_9VIRU</name>
<protein>
    <submittedName>
        <fullName evidence="3">Uncharacterized protein</fullName>
    </submittedName>
</protein>
<keyword evidence="2" id="KW-0472">Membrane</keyword>